<evidence type="ECO:0000256" key="4">
    <source>
        <dbReference type="ARBA" id="ARBA00010231"/>
    </source>
</evidence>
<evidence type="ECO:0000259" key="12">
    <source>
        <dbReference type="Pfam" id="PF02878"/>
    </source>
</evidence>
<evidence type="ECO:0000256" key="3">
    <source>
        <dbReference type="ARBA" id="ARBA00004699"/>
    </source>
</evidence>
<dbReference type="Pfam" id="PF02880">
    <property type="entry name" value="PGM_PMM_III"/>
    <property type="match status" value="1"/>
</dbReference>
<dbReference type="Pfam" id="PF00408">
    <property type="entry name" value="PGM_PMM_IV"/>
    <property type="match status" value="1"/>
</dbReference>
<proteinExistence type="inferred from homology"/>
<evidence type="ECO:0000259" key="14">
    <source>
        <dbReference type="Pfam" id="PF02880"/>
    </source>
</evidence>
<dbReference type="SUPFAM" id="SSF55957">
    <property type="entry name" value="Phosphoglucomutase, C-terminal domain"/>
    <property type="match status" value="1"/>
</dbReference>
<gene>
    <name evidence="15" type="ORF">C9I47_3076</name>
</gene>
<keyword evidence="6" id="KW-0597">Phosphoprotein</keyword>
<dbReference type="Gene3D" id="3.30.310.50">
    <property type="entry name" value="Alpha-D-phosphohexomutase, C-terminal domain"/>
    <property type="match status" value="1"/>
</dbReference>
<dbReference type="InterPro" id="IPR005841">
    <property type="entry name" value="Alpha-D-phosphohexomutase_SF"/>
</dbReference>
<sequence>MVDLKIERPQLSAEQGRLLRRLLALACVLLAAWFAWCGWQQQQDSSRRAGLQSARDSVVQSVQEVLAGEYERMATQLAKTDVRAALEADDFATAGTRLADGWPGVKEARVFPPSLESAYAVLTAEGARGGGYGRLAVLEAAVAQNRAVAWVVGDAGSRQLEVASPIHEGERLVAVAVVQLPLDSIGDAIERAPMAGDTYMALRQGSFSVIERGDSRLGGGAESLAARIPDSEWRVAAAVPDVAGGPLGLDGPACFMVAAVLLLMAVLANYADKLARRRKPAEGEEEAEPASEQTLAESLQQAPEPPVTPTQKAPIIDKDAPPPSAQVGIDRGIFRAYDIRGIVGQSLDAGIAELVGHAIGSLMHEQGLEDIVVGRDGRLSGPELSEGLIAGLRKAGRNVFDIGLAPTPLTYFGAYHLRAGSCVSVTGSHNPPDYNGFKVVVGGETLSGDAITDLYARVAEDRLYTAPAPGRLEQRDINDDYIERVASDVQIERPLKVVVDAGNGVAGELGPRVLEAIGAEVTPLYCEIDGTFPNHHPDPSEPHNLNDLVKMVDRLEADLGIAFDGDGDRLGVVTREGQNIFPDRLLMLFAADVLERNPGAVVIFDVKCTGRLPGHILRHGGSPLMWKTGHSLIKAKMRETDAELAGEMSGHFFFKERWYGFDDGIYAAARLLEILAMHPDGPSQALAELPDGVSTAEIKVDAPDGNPHAFVDAFREQAQFEGARLSTIDGLRVDWPDGWGLVRASNTTPVLVLRFDADSKAALERIQAAFRAQLLAVKPDLRLPF</sequence>
<evidence type="ECO:0000256" key="7">
    <source>
        <dbReference type="ARBA" id="ARBA00022723"/>
    </source>
</evidence>
<evidence type="ECO:0000256" key="6">
    <source>
        <dbReference type="ARBA" id="ARBA00022553"/>
    </source>
</evidence>
<evidence type="ECO:0000256" key="1">
    <source>
        <dbReference type="ARBA" id="ARBA00000586"/>
    </source>
</evidence>
<dbReference type="InterPro" id="IPR005846">
    <property type="entry name" value="A-D-PHexomutase_a/b/a-III"/>
</dbReference>
<dbReference type="PANTHER" id="PTHR43771">
    <property type="entry name" value="PHOSPHOMANNOMUTASE"/>
    <property type="match status" value="1"/>
</dbReference>
<dbReference type="Pfam" id="PF02878">
    <property type="entry name" value="PGM_PMM_I"/>
    <property type="match status" value="1"/>
</dbReference>
<evidence type="ECO:0000256" key="2">
    <source>
        <dbReference type="ARBA" id="ARBA00001946"/>
    </source>
</evidence>
<dbReference type="GO" id="GO:0005975">
    <property type="term" value="P:carbohydrate metabolic process"/>
    <property type="evidence" value="ECO:0007669"/>
    <property type="project" value="InterPro"/>
</dbReference>
<dbReference type="InterPro" id="IPR016055">
    <property type="entry name" value="A-D-PHexomutase_a/b/a-I/II/III"/>
</dbReference>
<dbReference type="OrthoDB" id="9803322at2"/>
<organism evidence="15 16">
    <name type="scientific">Marilutibacter maris</name>
    <dbReference type="NCBI Taxonomy" id="1605891"/>
    <lineage>
        <taxon>Bacteria</taxon>
        <taxon>Pseudomonadati</taxon>
        <taxon>Pseudomonadota</taxon>
        <taxon>Gammaproteobacteria</taxon>
        <taxon>Lysobacterales</taxon>
        <taxon>Lysobacteraceae</taxon>
        <taxon>Marilutibacter</taxon>
    </lineage>
</organism>
<evidence type="ECO:0000313" key="16">
    <source>
        <dbReference type="Proteomes" id="UP000249447"/>
    </source>
</evidence>
<dbReference type="PANTHER" id="PTHR43771:SF2">
    <property type="entry name" value="PHOSPHOMANNOMUTASE_PHOSPHOGLUCOMUTASE"/>
    <property type="match status" value="1"/>
</dbReference>
<dbReference type="Pfam" id="PF02879">
    <property type="entry name" value="PGM_PMM_II"/>
    <property type="match status" value="1"/>
</dbReference>
<feature type="domain" description="Alpha-D-phosphohexomutase alpha/beta/alpha" evidence="13">
    <location>
        <begin position="479"/>
        <end position="577"/>
    </location>
</feature>
<evidence type="ECO:0000256" key="10">
    <source>
        <dbReference type="SAM" id="MobiDB-lite"/>
    </source>
</evidence>
<comment type="similarity">
    <text evidence="4">Belongs to the phosphohexose mutase family.</text>
</comment>
<evidence type="ECO:0000313" key="15">
    <source>
        <dbReference type="EMBL" id="AWV08740.1"/>
    </source>
</evidence>
<name>A0A2U9TLC8_9GAMM</name>
<dbReference type="PRINTS" id="PR00509">
    <property type="entry name" value="PGMPMM"/>
</dbReference>
<reference evidence="15 16" key="1">
    <citation type="submission" date="2018-05" db="EMBL/GenBank/DDBJ databases">
        <title>The complete genome of Lysobacter maris HZ9B, a marine bacterium antagonistic against terrestrial plant pathogens.</title>
        <authorList>
            <person name="Zhang X.-Q."/>
        </authorList>
    </citation>
    <scope>NUCLEOTIDE SEQUENCE [LARGE SCALE GENOMIC DNA]</scope>
    <source>
        <strain evidence="15 16">HZ9B</strain>
    </source>
</reference>
<dbReference type="Proteomes" id="UP000249447">
    <property type="component" value="Chromosome"/>
</dbReference>
<evidence type="ECO:0000256" key="8">
    <source>
        <dbReference type="ARBA" id="ARBA00022842"/>
    </source>
</evidence>
<dbReference type="EC" id="5.4.2.8" evidence="5"/>
<dbReference type="Gene3D" id="3.40.120.10">
    <property type="entry name" value="Alpha-D-Glucose-1,6-Bisphosphate, subunit A, domain 3"/>
    <property type="match status" value="3"/>
</dbReference>
<comment type="pathway">
    <text evidence="3">Nucleotide-sugar biosynthesis; GDP-alpha-D-mannose biosynthesis; alpha-D-mannose 1-phosphate from D-fructose 6-phosphate: step 2/2.</text>
</comment>
<dbReference type="GO" id="GO:0046872">
    <property type="term" value="F:metal ion binding"/>
    <property type="evidence" value="ECO:0007669"/>
    <property type="project" value="UniProtKB-KW"/>
</dbReference>
<dbReference type="AlphaFoldDB" id="A0A2U9TLC8"/>
<comment type="catalytic activity">
    <reaction evidence="1">
        <text>alpha-D-mannose 1-phosphate = D-mannose 6-phosphate</text>
        <dbReference type="Rhea" id="RHEA:11140"/>
        <dbReference type="ChEBI" id="CHEBI:58409"/>
        <dbReference type="ChEBI" id="CHEBI:58735"/>
        <dbReference type="EC" id="5.4.2.8"/>
    </reaction>
</comment>
<feature type="domain" description="Alpha-D-phosphohexomutase alpha/beta/alpha" evidence="14">
    <location>
        <begin position="582"/>
        <end position="690"/>
    </location>
</feature>
<dbReference type="GO" id="GO:0004615">
    <property type="term" value="F:phosphomannomutase activity"/>
    <property type="evidence" value="ECO:0007669"/>
    <property type="project" value="UniProtKB-EC"/>
</dbReference>
<comment type="cofactor">
    <cofactor evidence="2">
        <name>Mg(2+)</name>
        <dbReference type="ChEBI" id="CHEBI:18420"/>
    </cofactor>
</comment>
<dbReference type="InterPro" id="IPR036900">
    <property type="entry name" value="A-D-PHexomutase_C_sf"/>
</dbReference>
<dbReference type="SUPFAM" id="SSF53738">
    <property type="entry name" value="Phosphoglucomutase, first 3 domains"/>
    <property type="match status" value="3"/>
</dbReference>
<evidence type="ECO:0000259" key="11">
    <source>
        <dbReference type="Pfam" id="PF00408"/>
    </source>
</evidence>
<keyword evidence="9" id="KW-0413">Isomerase</keyword>
<dbReference type="InterPro" id="IPR005844">
    <property type="entry name" value="A-D-PHexomutase_a/b/a-I"/>
</dbReference>
<accession>A0A2U9TLC8</accession>
<protein>
    <recommendedName>
        <fullName evidence="5">phosphomannomutase</fullName>
        <ecNumber evidence="5">5.4.2.8</ecNumber>
    </recommendedName>
</protein>
<dbReference type="KEGG" id="lmb:C9I47_3076"/>
<dbReference type="InterPro" id="IPR005843">
    <property type="entry name" value="A-D-PHexomutase_C"/>
</dbReference>
<dbReference type="EMBL" id="CP029843">
    <property type="protein sequence ID" value="AWV08740.1"/>
    <property type="molecule type" value="Genomic_DNA"/>
</dbReference>
<keyword evidence="8" id="KW-0460">Magnesium</keyword>
<evidence type="ECO:0000256" key="5">
    <source>
        <dbReference type="ARBA" id="ARBA00012730"/>
    </source>
</evidence>
<feature type="domain" description="Alpha-D-phosphohexomutase C-terminal" evidence="11">
    <location>
        <begin position="697"/>
        <end position="772"/>
    </location>
</feature>
<feature type="domain" description="Alpha-D-phosphohexomutase alpha/beta/alpha" evidence="12">
    <location>
        <begin position="333"/>
        <end position="462"/>
    </location>
</feature>
<feature type="region of interest" description="Disordered" evidence="10">
    <location>
        <begin position="279"/>
        <end position="323"/>
    </location>
</feature>
<evidence type="ECO:0000256" key="9">
    <source>
        <dbReference type="ARBA" id="ARBA00023235"/>
    </source>
</evidence>
<dbReference type="InterPro" id="IPR005845">
    <property type="entry name" value="A-D-PHexomutase_a/b/a-II"/>
</dbReference>
<dbReference type="CDD" id="cd03089">
    <property type="entry name" value="PMM_PGM"/>
    <property type="match status" value="1"/>
</dbReference>
<keyword evidence="16" id="KW-1185">Reference proteome</keyword>
<evidence type="ECO:0000259" key="13">
    <source>
        <dbReference type="Pfam" id="PF02879"/>
    </source>
</evidence>
<keyword evidence="7" id="KW-0479">Metal-binding</keyword>